<feature type="non-terminal residue" evidence="2">
    <location>
        <position position="580"/>
    </location>
</feature>
<proteinExistence type="predicted"/>
<evidence type="ECO:0000313" key="4">
    <source>
        <dbReference type="Proteomes" id="UP000663829"/>
    </source>
</evidence>
<dbReference type="OrthoDB" id="10043616at2759"/>
<keyword evidence="4" id="KW-1185">Reference proteome</keyword>
<comment type="caution">
    <text evidence="2">The sequence shown here is derived from an EMBL/GenBank/DDBJ whole genome shotgun (WGS) entry which is preliminary data.</text>
</comment>
<dbReference type="AlphaFoldDB" id="A0A815V363"/>
<reference evidence="2" key="1">
    <citation type="submission" date="2021-02" db="EMBL/GenBank/DDBJ databases">
        <authorList>
            <person name="Nowell W R."/>
        </authorList>
    </citation>
    <scope>NUCLEOTIDE SEQUENCE</scope>
</reference>
<dbReference type="EMBL" id="CAJOBC010089953">
    <property type="protein sequence ID" value="CAF4385964.1"/>
    <property type="molecule type" value="Genomic_DNA"/>
</dbReference>
<evidence type="ECO:0000313" key="2">
    <source>
        <dbReference type="EMBL" id="CAF1526877.1"/>
    </source>
</evidence>
<dbReference type="SUPFAM" id="SSF52540">
    <property type="entry name" value="P-loop containing nucleoside triphosphate hydrolases"/>
    <property type="match status" value="1"/>
</dbReference>
<dbReference type="InterPro" id="IPR027417">
    <property type="entry name" value="P-loop_NTPase"/>
</dbReference>
<name>A0A815V363_9BILA</name>
<protein>
    <recommendedName>
        <fullName evidence="1">NACHT domain-containing protein</fullName>
    </recommendedName>
</protein>
<dbReference type="EMBL" id="CAJNOQ010024390">
    <property type="protein sequence ID" value="CAF1526877.1"/>
    <property type="molecule type" value="Genomic_DNA"/>
</dbReference>
<dbReference type="Gene3D" id="3.40.50.300">
    <property type="entry name" value="P-loop containing nucleotide triphosphate hydrolases"/>
    <property type="match status" value="1"/>
</dbReference>
<accession>A0A815V363</accession>
<dbReference type="Pfam" id="PF05729">
    <property type="entry name" value="NACHT"/>
    <property type="match status" value="1"/>
</dbReference>
<evidence type="ECO:0000259" key="1">
    <source>
        <dbReference type="PROSITE" id="PS50837"/>
    </source>
</evidence>
<gene>
    <name evidence="2" type="ORF">GPM918_LOCUS37829</name>
    <name evidence="3" type="ORF">SRO942_LOCUS38613</name>
</gene>
<dbReference type="Proteomes" id="UP000663829">
    <property type="component" value="Unassembled WGS sequence"/>
</dbReference>
<feature type="domain" description="NACHT" evidence="1">
    <location>
        <begin position="188"/>
        <end position="298"/>
    </location>
</feature>
<organism evidence="2 4">
    <name type="scientific">Didymodactylos carnosus</name>
    <dbReference type="NCBI Taxonomy" id="1234261"/>
    <lineage>
        <taxon>Eukaryota</taxon>
        <taxon>Metazoa</taxon>
        <taxon>Spiralia</taxon>
        <taxon>Gnathifera</taxon>
        <taxon>Rotifera</taxon>
        <taxon>Eurotatoria</taxon>
        <taxon>Bdelloidea</taxon>
        <taxon>Philodinida</taxon>
        <taxon>Philodinidae</taxon>
        <taxon>Didymodactylos</taxon>
    </lineage>
</organism>
<sequence length="580" mass="67674">MYFIEHDMHRENFSMEFIEHTTKVLVERQKQFQRLFRTNTPSTDDHRVLQYEVSLQQRAQDFQLSVGAQESFSAIKVKCSDVFDLYIRQCIQFHSTMSVGGVFENLHDITERVFGQQITMDETHWQSFDLALNDIPLIAPQITCHKKSYPKQDQYKDVFLRQDSIYSTEESKKDVSFIDLIKSVRNERWMVLLGSAGSGKTTFVRWLTWKFAQSVLVEKENVVLHDINMGSPRIPILIRIGEFVQWLDRYPTGTLFDYIGQQTWLGQTYVCQKFEMLKEFVRHGNALIILDGLDEIATFELHGRIVALVRTFMESHCMSNEFVSPFDNDRLANTELTSDFQCEGLLGGNLIVITSRIVNYNAQPLSGPMISHYLIQPMNIDYLYCFIHNWCLHVQDEINHVLIQNIPDIKRKKILIPHWLNAKLLISKIKEEKGLESLASNVSVLSIICMLFTRYGIDVLEKSRVRLYQQVAELKLERWQHRQLNIPKDALMSLFSNIAFYIHSRLGSGLIDELDLVHLCRLSLQRWYDKNTNSISPTWIDIRQQTNELMQLLSEDAGIVAARSLCIYGFLHLTFQEYFV</sequence>
<dbReference type="Proteomes" id="UP000681722">
    <property type="component" value="Unassembled WGS sequence"/>
</dbReference>
<evidence type="ECO:0000313" key="3">
    <source>
        <dbReference type="EMBL" id="CAF4385964.1"/>
    </source>
</evidence>
<dbReference type="InterPro" id="IPR007111">
    <property type="entry name" value="NACHT_NTPase"/>
</dbReference>
<dbReference type="PROSITE" id="PS50837">
    <property type="entry name" value="NACHT"/>
    <property type="match status" value="1"/>
</dbReference>